<dbReference type="GO" id="GO:0003723">
    <property type="term" value="F:RNA binding"/>
    <property type="evidence" value="ECO:0007669"/>
    <property type="project" value="UniProtKB-UniRule"/>
</dbReference>
<keyword evidence="4 6" id="KW-0805">Transcription regulation</keyword>
<evidence type="ECO:0000256" key="6">
    <source>
        <dbReference type="HAMAP-Rule" id="MF_00073"/>
    </source>
</evidence>
<keyword evidence="2 6" id="KW-0889">Transcription antitermination</keyword>
<evidence type="ECO:0000256" key="4">
    <source>
        <dbReference type="ARBA" id="ARBA00023015"/>
    </source>
</evidence>
<reference evidence="10" key="3">
    <citation type="submission" date="2021-03" db="EMBL/GenBank/DDBJ databases">
        <title>Isolation of Bacillus subtilis from fermented food sample.</title>
        <authorList>
            <person name="Lakshmanan V."/>
            <person name="Athira K."/>
            <person name="Rajagopal K."/>
        </authorList>
    </citation>
    <scope>NUCLEOTIDE SEQUENCE</scope>
    <source>
        <strain evidence="10">S1</strain>
    </source>
</reference>
<keyword evidence="3 6" id="KW-0694">RNA-binding</keyword>
<dbReference type="OMA" id="DRMPVVD"/>
<sequence length="131" mass="14952">MKRRTAREKALQALFQIDVSDIAVNEAIEHALDEEKTDPFFEQLVHGVLEHQDQLDEMISKHLVNWKLDRIANVDRAILRLAAYEMAYAEDIPVNVSMNEAIELAKRFGDDKATKFVNGVLSNIKSDIEQS</sequence>
<comment type="function">
    <text evidence="6">Involved in transcription antitermination. Required for transcription of ribosomal RNA (rRNA) genes. Binds specifically to the boxA antiterminator sequence of the ribosomal RNA (rrn) operons.</text>
</comment>
<evidence type="ECO:0000313" key="13">
    <source>
        <dbReference type="Proteomes" id="UP000032247"/>
    </source>
</evidence>
<dbReference type="EMBL" id="JXBC01000003">
    <property type="protein sequence ID" value="KIU11606.1"/>
    <property type="molecule type" value="Genomic_DNA"/>
</dbReference>
<dbReference type="STRING" id="483913.AN935_12025"/>
<dbReference type="InterPro" id="IPR006027">
    <property type="entry name" value="NusB_RsmB_TIM44"/>
</dbReference>
<dbReference type="Pfam" id="PF01029">
    <property type="entry name" value="NusB"/>
    <property type="match status" value="1"/>
</dbReference>
<dbReference type="AlphaFoldDB" id="A0A063X7Z1"/>
<organism evidence="8 13">
    <name type="scientific">Bacillus subtilis</name>
    <dbReference type="NCBI Taxonomy" id="1423"/>
    <lineage>
        <taxon>Bacteria</taxon>
        <taxon>Bacillati</taxon>
        <taxon>Bacillota</taxon>
        <taxon>Bacilli</taxon>
        <taxon>Bacillales</taxon>
        <taxon>Bacillaceae</taxon>
        <taxon>Bacillus</taxon>
    </lineage>
</organism>
<gene>
    <name evidence="6 10" type="primary">nusB</name>
    <name evidence="9" type="ORF">B4122_2326</name>
    <name evidence="10" type="ORF">J5227_00780</name>
    <name evidence="11" type="ORF">P5633_11545</name>
    <name evidence="12" type="ORF">QL281_02610</name>
    <name evidence="8" type="ORF">SC09_Contig24orf00654</name>
</gene>
<dbReference type="SUPFAM" id="SSF48013">
    <property type="entry name" value="NusB-like"/>
    <property type="match status" value="1"/>
</dbReference>
<evidence type="ECO:0000259" key="7">
    <source>
        <dbReference type="Pfam" id="PF01029"/>
    </source>
</evidence>
<dbReference type="EMBL" id="CP120576">
    <property type="protein sequence ID" value="WEY83082.1"/>
    <property type="molecule type" value="Genomic_DNA"/>
</dbReference>
<evidence type="ECO:0000256" key="1">
    <source>
        <dbReference type="ARBA" id="ARBA00005952"/>
    </source>
</evidence>
<dbReference type="Proteomes" id="UP000665181">
    <property type="component" value="Unassembled WGS sequence"/>
</dbReference>
<dbReference type="RefSeq" id="WP_003230256.1">
    <property type="nucleotide sequence ID" value="NZ_AP024621.1"/>
</dbReference>
<dbReference type="HAMAP" id="MF_00073">
    <property type="entry name" value="NusB"/>
    <property type="match status" value="1"/>
</dbReference>
<dbReference type="CDD" id="cd00619">
    <property type="entry name" value="Terminator_NusB"/>
    <property type="match status" value="1"/>
</dbReference>
<dbReference type="EMBL" id="LJZV01000012">
    <property type="protein sequence ID" value="KZD91684.1"/>
    <property type="molecule type" value="Genomic_DNA"/>
</dbReference>
<comment type="similarity">
    <text evidence="1 6">Belongs to the NusB family.</text>
</comment>
<feature type="domain" description="NusB/RsmB/TIM44" evidence="7">
    <location>
        <begin position="5"/>
        <end position="124"/>
    </location>
</feature>
<dbReference type="EMBL" id="JAGFPW010000001">
    <property type="protein sequence ID" value="MBO3792879.1"/>
    <property type="molecule type" value="Genomic_DNA"/>
</dbReference>
<evidence type="ECO:0000313" key="14">
    <source>
        <dbReference type="Proteomes" id="UP000076442"/>
    </source>
</evidence>
<dbReference type="PANTHER" id="PTHR11078:SF3">
    <property type="entry name" value="ANTITERMINATION NUSB DOMAIN-CONTAINING PROTEIN"/>
    <property type="match status" value="1"/>
</dbReference>
<evidence type="ECO:0000256" key="3">
    <source>
        <dbReference type="ARBA" id="ARBA00022884"/>
    </source>
</evidence>
<evidence type="ECO:0000313" key="11">
    <source>
        <dbReference type="EMBL" id="WEY83082.1"/>
    </source>
</evidence>
<evidence type="ECO:0000313" key="10">
    <source>
        <dbReference type="EMBL" id="MBO3792879.1"/>
    </source>
</evidence>
<evidence type="ECO:0000313" key="9">
    <source>
        <dbReference type="EMBL" id="KZD91684.1"/>
    </source>
</evidence>
<dbReference type="InterPro" id="IPR011605">
    <property type="entry name" value="NusB_fam"/>
</dbReference>
<dbReference type="InterPro" id="IPR035926">
    <property type="entry name" value="NusB-like_sf"/>
</dbReference>
<evidence type="ECO:0000256" key="5">
    <source>
        <dbReference type="ARBA" id="ARBA00023163"/>
    </source>
</evidence>
<evidence type="ECO:0000256" key="2">
    <source>
        <dbReference type="ARBA" id="ARBA00022814"/>
    </source>
</evidence>
<dbReference type="GO" id="GO:0005829">
    <property type="term" value="C:cytosol"/>
    <property type="evidence" value="ECO:0007669"/>
    <property type="project" value="TreeGrafter"/>
</dbReference>
<dbReference type="PATRIC" id="fig|1423.134.peg.448"/>
<dbReference type="FunFam" id="1.10.940.10:FF:000003">
    <property type="entry name" value="Transcription antitermination factor NusB"/>
    <property type="match status" value="1"/>
</dbReference>
<dbReference type="GO" id="GO:0031564">
    <property type="term" value="P:transcription antitermination"/>
    <property type="evidence" value="ECO:0007669"/>
    <property type="project" value="UniProtKB-KW"/>
</dbReference>
<dbReference type="Proteomes" id="UP000032247">
    <property type="component" value="Unassembled WGS sequence"/>
</dbReference>
<reference evidence="9 14" key="2">
    <citation type="submission" date="2015-09" db="EMBL/GenBank/DDBJ databases">
        <title>Spore heat resistance.</title>
        <authorList>
            <person name="Boekhorst J."/>
            <person name="Berendsen E.M."/>
            <person name="Wells-Bennik M.H."/>
            <person name="Kuipers O.P."/>
        </authorList>
    </citation>
    <scope>NUCLEOTIDE SEQUENCE [LARGE SCALE GENOMIC DNA]</scope>
    <source>
        <strain evidence="9 14">B4122</strain>
    </source>
</reference>
<proteinExistence type="inferred from homology"/>
<dbReference type="Proteomes" id="UP001229422">
    <property type="component" value="Chromosome"/>
</dbReference>
<dbReference type="Proteomes" id="UP000076442">
    <property type="component" value="Unassembled WGS sequence"/>
</dbReference>
<reference evidence="8 13" key="1">
    <citation type="submission" date="2014-12" db="EMBL/GenBank/DDBJ databases">
        <title>Comparative genome analysis of Bacillus coagulans HM-08, Clostridium butyricum HM-68, Bacillus subtilis HM-66 and Bacillus licheniformis BL-09.</title>
        <authorList>
            <person name="Zhang H."/>
        </authorList>
    </citation>
    <scope>NUCLEOTIDE SEQUENCE [LARGE SCALE GENOMIC DNA]</scope>
    <source>
        <strain evidence="8 13">HM-66</strain>
    </source>
</reference>
<dbReference type="EMBL" id="CP125292">
    <property type="protein sequence ID" value="WHM22014.1"/>
    <property type="molecule type" value="Genomic_DNA"/>
</dbReference>
<dbReference type="NCBIfam" id="TIGR01951">
    <property type="entry name" value="nusB"/>
    <property type="match status" value="1"/>
</dbReference>
<dbReference type="GO" id="GO:0006353">
    <property type="term" value="P:DNA-templated transcription termination"/>
    <property type="evidence" value="ECO:0007669"/>
    <property type="project" value="UniProtKB-UniRule"/>
</dbReference>
<protein>
    <recommendedName>
        <fullName evidence="6">Transcription antitermination protein NusB</fullName>
    </recommendedName>
    <alternativeName>
        <fullName evidence="6">Antitermination factor NusB</fullName>
    </alternativeName>
</protein>
<dbReference type="SMR" id="A0A063X7Z1"/>
<accession>A0A063X7Z1</accession>
<evidence type="ECO:0000313" key="8">
    <source>
        <dbReference type="EMBL" id="KIU11606.1"/>
    </source>
</evidence>
<evidence type="ECO:0000313" key="12">
    <source>
        <dbReference type="EMBL" id="WHM22014.1"/>
    </source>
</evidence>
<dbReference type="Gene3D" id="1.10.940.10">
    <property type="entry name" value="NusB-like"/>
    <property type="match status" value="1"/>
</dbReference>
<reference evidence="12" key="5">
    <citation type="submission" date="2023-05" db="EMBL/GenBank/DDBJ databases">
        <title>Complete genome sequence of Bacillus subtilis SRCM117797 isolated from Soybean paste.</title>
        <authorList>
            <person name="Abraha H.B."/>
            <person name="Kim K.-P."/>
            <person name="Ryu M.-S."/>
            <person name="Jeong D.-Y."/>
        </authorList>
    </citation>
    <scope>NUCLEOTIDE SEQUENCE</scope>
    <source>
        <strain evidence="12">SRCM117797</strain>
    </source>
</reference>
<dbReference type="PANTHER" id="PTHR11078">
    <property type="entry name" value="N UTILIZATION SUBSTANCE PROTEIN B-RELATED"/>
    <property type="match status" value="1"/>
</dbReference>
<keyword evidence="5 6" id="KW-0804">Transcription</keyword>
<dbReference type="Proteomes" id="UP001214898">
    <property type="component" value="Chromosome"/>
</dbReference>
<reference evidence="11" key="4">
    <citation type="submission" date="2023-03" db="EMBL/GenBank/DDBJ databases">
        <title>Complete genome sequences of 52 Bacillus and Priestia strains isolated from West-African fermentations and 26 reference strains from the DSMZ collection.</title>
        <authorList>
            <person name="Wiedenbein E.S."/>
            <person name="Canoy T.S."/>
            <person name="Hui Y."/>
            <person name="Parkouda C."/>
            <person name="Dawende C."/>
            <person name="Ametefe E."/>
            <person name="Jespersen L."/>
            <person name="Nielsen D.S."/>
        </authorList>
    </citation>
    <scope>NUCLEOTIDE SEQUENCE</scope>
    <source>
        <strain evidence="11">PRO56</strain>
    </source>
</reference>
<name>A0A063X7Z1_BACIU</name>
<dbReference type="GeneID" id="86873021"/>